<proteinExistence type="predicted"/>
<keyword evidence="1" id="KW-0677">Repeat</keyword>
<feature type="repeat" description="RCC1" evidence="2">
    <location>
        <begin position="7"/>
        <end position="58"/>
    </location>
</feature>
<name>A0AA35W7W5_GEOBA</name>
<evidence type="ECO:0000256" key="2">
    <source>
        <dbReference type="PROSITE-ProRule" id="PRU00235"/>
    </source>
</evidence>
<gene>
    <name evidence="3" type="ORF">GBAR_LOCUS5151</name>
</gene>
<evidence type="ECO:0000256" key="1">
    <source>
        <dbReference type="ARBA" id="ARBA00022737"/>
    </source>
</evidence>
<dbReference type="InterPro" id="IPR051625">
    <property type="entry name" value="Signaling_Regulatory_Domain"/>
</dbReference>
<dbReference type="InterPro" id="IPR009091">
    <property type="entry name" value="RCC1/BLIP-II"/>
</dbReference>
<protein>
    <submittedName>
        <fullName evidence="3">E3 ubiquitin-protein ligase HERC2</fullName>
    </submittedName>
</protein>
<accession>A0AA35W7W5</accession>
<reference evidence="3" key="1">
    <citation type="submission" date="2023-03" db="EMBL/GenBank/DDBJ databases">
        <authorList>
            <person name="Steffen K."/>
            <person name="Cardenas P."/>
        </authorList>
    </citation>
    <scope>NUCLEOTIDE SEQUENCE</scope>
</reference>
<dbReference type="SUPFAM" id="SSF50985">
    <property type="entry name" value="RCC1/BLIP-II"/>
    <property type="match status" value="1"/>
</dbReference>
<dbReference type="Proteomes" id="UP001174909">
    <property type="component" value="Unassembled WGS sequence"/>
</dbReference>
<sequence length="176" mass="18923">MALTADGKVFSWGDGEMGQLGHGDNRSYNTPKMIEGLQGKHVRDIACGSGYSTAITSNGELYTWGQGHRGQLGHGDCCSVSKPKQVRELEGHRVVGVACGLRLPHTLAVTDSGTLWSWGDGAFGKLGIERTQFAHTPQKVQFGDHQGVAQLHCGVHFSLILTKDGSIYTWLATSDN</sequence>
<dbReference type="PANTHER" id="PTHR22872:SF2">
    <property type="entry name" value="INHIBITOR OF BRUTON TYROSINE KINASE"/>
    <property type="match status" value="1"/>
</dbReference>
<dbReference type="PANTHER" id="PTHR22872">
    <property type="entry name" value="BTK-BINDING PROTEIN-RELATED"/>
    <property type="match status" value="1"/>
</dbReference>
<dbReference type="Pfam" id="PF00415">
    <property type="entry name" value="RCC1"/>
    <property type="match status" value="3"/>
</dbReference>
<dbReference type="PROSITE" id="PS50012">
    <property type="entry name" value="RCC1_3"/>
    <property type="match status" value="3"/>
</dbReference>
<evidence type="ECO:0000313" key="3">
    <source>
        <dbReference type="EMBL" id="CAI8007316.1"/>
    </source>
</evidence>
<organism evidence="3 4">
    <name type="scientific">Geodia barretti</name>
    <name type="common">Barrett's horny sponge</name>
    <dbReference type="NCBI Taxonomy" id="519541"/>
    <lineage>
        <taxon>Eukaryota</taxon>
        <taxon>Metazoa</taxon>
        <taxon>Porifera</taxon>
        <taxon>Demospongiae</taxon>
        <taxon>Heteroscleromorpha</taxon>
        <taxon>Tetractinellida</taxon>
        <taxon>Astrophorina</taxon>
        <taxon>Geodiidae</taxon>
        <taxon>Geodia</taxon>
    </lineage>
</organism>
<dbReference type="AlphaFoldDB" id="A0AA35W7W5"/>
<dbReference type="Gene3D" id="2.130.10.30">
    <property type="entry name" value="Regulator of chromosome condensation 1/beta-lactamase-inhibitor protein II"/>
    <property type="match status" value="1"/>
</dbReference>
<feature type="repeat" description="RCC1" evidence="2">
    <location>
        <begin position="113"/>
        <end position="164"/>
    </location>
</feature>
<dbReference type="PRINTS" id="PR00633">
    <property type="entry name" value="RCCNDNSATION"/>
</dbReference>
<feature type="repeat" description="RCC1" evidence="2">
    <location>
        <begin position="59"/>
        <end position="110"/>
    </location>
</feature>
<dbReference type="EMBL" id="CASHTH010000764">
    <property type="protein sequence ID" value="CAI8007316.1"/>
    <property type="molecule type" value="Genomic_DNA"/>
</dbReference>
<keyword evidence="4" id="KW-1185">Reference proteome</keyword>
<dbReference type="InterPro" id="IPR000408">
    <property type="entry name" value="Reg_chr_condens"/>
</dbReference>
<comment type="caution">
    <text evidence="3">The sequence shown here is derived from an EMBL/GenBank/DDBJ whole genome shotgun (WGS) entry which is preliminary data.</text>
</comment>
<evidence type="ECO:0000313" key="4">
    <source>
        <dbReference type="Proteomes" id="UP001174909"/>
    </source>
</evidence>